<evidence type="ECO:0000313" key="2">
    <source>
        <dbReference type="Proteomes" id="UP000182902"/>
    </source>
</evidence>
<gene>
    <name evidence="1" type="ORF">SAMN05216247_11458</name>
</gene>
<protein>
    <submittedName>
        <fullName evidence="1">Uncharacterized protein</fullName>
    </submittedName>
</protein>
<dbReference type="Proteomes" id="UP000182902">
    <property type="component" value="Unassembled WGS sequence"/>
</dbReference>
<organism evidence="1 2">
    <name type="scientific">Pseudomonas salomonii</name>
    <dbReference type="NCBI Taxonomy" id="191391"/>
    <lineage>
        <taxon>Bacteria</taxon>
        <taxon>Pseudomonadati</taxon>
        <taxon>Pseudomonadota</taxon>
        <taxon>Gammaproteobacteria</taxon>
        <taxon>Pseudomonadales</taxon>
        <taxon>Pseudomonadaceae</taxon>
        <taxon>Pseudomonas</taxon>
    </lineage>
</organism>
<dbReference type="AlphaFoldDB" id="A0A1H3UH87"/>
<reference evidence="1 2" key="1">
    <citation type="submission" date="2016-10" db="EMBL/GenBank/DDBJ databases">
        <authorList>
            <person name="de Groot N.N."/>
        </authorList>
    </citation>
    <scope>NUCLEOTIDE SEQUENCE [LARGE SCALE GENOMIC DNA]</scope>
    <source>
        <strain evidence="1 2">ICMP 14252</strain>
    </source>
</reference>
<name>A0A1H3UH87_9PSED</name>
<sequence length="184" mass="20962">MPEYKDFVPKDWHSLELIHVYRASGRDVPSRAVAHARRPLFCLHVAKPVSEAGAPLYCRAVRSRATCPAARLGSNELFVRSLRSEPVRSSLCLRIGECLTDLRKLCTLAAYALETHSRYPYETQSDNRQRITRRIGDRIDFRYRRSHCTCTQPCRLCGGASFAKFCRDGTRHGCRNEADCLRAS</sequence>
<evidence type="ECO:0000313" key="1">
    <source>
        <dbReference type="EMBL" id="SDZ61852.1"/>
    </source>
</evidence>
<proteinExistence type="predicted"/>
<dbReference type="EMBL" id="FNOX01000014">
    <property type="protein sequence ID" value="SDZ61852.1"/>
    <property type="molecule type" value="Genomic_DNA"/>
</dbReference>
<accession>A0A1H3UH87</accession>